<dbReference type="AlphaFoldDB" id="A0A5N5X9Q7"/>
<reference evidence="1 2" key="1">
    <citation type="submission" date="2019-04" db="EMBL/GenBank/DDBJ databases">
        <title>Friends and foes A comparative genomics study of 23 Aspergillus species from section Flavi.</title>
        <authorList>
            <consortium name="DOE Joint Genome Institute"/>
            <person name="Kjaerbolling I."/>
            <person name="Vesth T."/>
            <person name="Frisvad J.C."/>
            <person name="Nybo J.L."/>
            <person name="Theobald S."/>
            <person name="Kildgaard S."/>
            <person name="Isbrandt T."/>
            <person name="Kuo A."/>
            <person name="Sato A."/>
            <person name="Lyhne E.K."/>
            <person name="Kogle M.E."/>
            <person name="Wiebenga A."/>
            <person name="Kun R.S."/>
            <person name="Lubbers R.J."/>
            <person name="Makela M.R."/>
            <person name="Barry K."/>
            <person name="Chovatia M."/>
            <person name="Clum A."/>
            <person name="Daum C."/>
            <person name="Haridas S."/>
            <person name="He G."/>
            <person name="LaButti K."/>
            <person name="Lipzen A."/>
            <person name="Mondo S."/>
            <person name="Riley R."/>
            <person name="Salamov A."/>
            <person name="Simmons B.A."/>
            <person name="Magnuson J.K."/>
            <person name="Henrissat B."/>
            <person name="Mortensen U.H."/>
            <person name="Larsen T.O."/>
            <person name="Devries R.P."/>
            <person name="Grigoriev I.V."/>
            <person name="Machida M."/>
            <person name="Baker S.E."/>
            <person name="Andersen M.R."/>
        </authorList>
    </citation>
    <scope>NUCLEOTIDE SEQUENCE [LARGE SCALE GENOMIC DNA]</scope>
    <source>
        <strain evidence="1 2">CBS 151.66</strain>
    </source>
</reference>
<gene>
    <name evidence="1" type="ORF">BDV29DRAFT_55938</name>
</gene>
<dbReference type="Proteomes" id="UP000326565">
    <property type="component" value="Unassembled WGS sequence"/>
</dbReference>
<proteinExistence type="predicted"/>
<organism evidence="1 2">
    <name type="scientific">Aspergillus leporis</name>
    <dbReference type="NCBI Taxonomy" id="41062"/>
    <lineage>
        <taxon>Eukaryota</taxon>
        <taxon>Fungi</taxon>
        <taxon>Dikarya</taxon>
        <taxon>Ascomycota</taxon>
        <taxon>Pezizomycotina</taxon>
        <taxon>Eurotiomycetes</taxon>
        <taxon>Eurotiomycetidae</taxon>
        <taxon>Eurotiales</taxon>
        <taxon>Aspergillaceae</taxon>
        <taxon>Aspergillus</taxon>
        <taxon>Aspergillus subgen. Circumdati</taxon>
    </lineage>
</organism>
<accession>A0A5N5X9Q7</accession>
<evidence type="ECO:0000313" key="2">
    <source>
        <dbReference type="Proteomes" id="UP000326565"/>
    </source>
</evidence>
<sequence length="74" mass="8565">MSERKQIRYTYHSIEDYEQYDSQVSEIIKEDTDAEFWVMSRSLPPIAFPPPLNAEAIEKLKAFGGVNVIVVEDE</sequence>
<dbReference type="EMBL" id="ML732168">
    <property type="protein sequence ID" value="KAB8077478.1"/>
    <property type="molecule type" value="Genomic_DNA"/>
</dbReference>
<protein>
    <submittedName>
        <fullName evidence="1">Uncharacterized protein</fullName>
    </submittedName>
</protein>
<keyword evidence="2" id="KW-1185">Reference proteome</keyword>
<name>A0A5N5X9Q7_9EURO</name>
<dbReference type="OrthoDB" id="3434980at2759"/>
<evidence type="ECO:0000313" key="1">
    <source>
        <dbReference type="EMBL" id="KAB8077478.1"/>
    </source>
</evidence>